<dbReference type="PROSITE" id="PS00198">
    <property type="entry name" value="4FE4S_FER_1"/>
    <property type="match status" value="1"/>
</dbReference>
<evidence type="ECO:0000259" key="12">
    <source>
        <dbReference type="PROSITE" id="PS51085"/>
    </source>
</evidence>
<dbReference type="Pfam" id="PF13085">
    <property type="entry name" value="Fer2_3"/>
    <property type="match status" value="1"/>
</dbReference>
<proteinExistence type="inferred from homology"/>
<dbReference type="Pfam" id="PF13237">
    <property type="entry name" value="Fer4_10"/>
    <property type="match status" value="1"/>
</dbReference>
<dbReference type="Gene3D" id="1.10.1060.10">
    <property type="entry name" value="Alpha-helical ferredoxin"/>
    <property type="match status" value="1"/>
</dbReference>
<evidence type="ECO:0000256" key="8">
    <source>
        <dbReference type="ARBA" id="ARBA00023004"/>
    </source>
</evidence>
<evidence type="ECO:0000256" key="4">
    <source>
        <dbReference type="ARBA" id="ARBA00022532"/>
    </source>
</evidence>
<evidence type="ECO:0000256" key="10">
    <source>
        <dbReference type="ARBA" id="ARBA00023291"/>
    </source>
</evidence>
<evidence type="ECO:0000256" key="7">
    <source>
        <dbReference type="ARBA" id="ARBA00023002"/>
    </source>
</evidence>
<evidence type="ECO:0000259" key="13">
    <source>
        <dbReference type="PROSITE" id="PS51379"/>
    </source>
</evidence>
<evidence type="ECO:0000256" key="6">
    <source>
        <dbReference type="ARBA" id="ARBA00022723"/>
    </source>
</evidence>
<organism evidence="14 17">
    <name type="scientific">Streptacidiphilus alkalitolerans</name>
    <dbReference type="NCBI Taxonomy" id="3342712"/>
    <lineage>
        <taxon>Bacteria</taxon>
        <taxon>Bacillati</taxon>
        <taxon>Actinomycetota</taxon>
        <taxon>Actinomycetes</taxon>
        <taxon>Kitasatosporales</taxon>
        <taxon>Streptomycetaceae</taxon>
        <taxon>Streptacidiphilus</taxon>
    </lineage>
</organism>
<dbReference type="SUPFAM" id="SSF46548">
    <property type="entry name" value="alpha-helical ferredoxin"/>
    <property type="match status" value="1"/>
</dbReference>
<protein>
    <recommendedName>
        <fullName evidence="11">Succinate dehydrogenase iron-sulfur subunit</fullName>
        <ecNumber evidence="11">1.3.5.1</ecNumber>
    </recommendedName>
</protein>
<dbReference type="PROSITE" id="PS51379">
    <property type="entry name" value="4FE4S_FER_2"/>
    <property type="match status" value="1"/>
</dbReference>
<comment type="similarity">
    <text evidence="2 11">Belongs to the succinate dehydrogenase/fumarate reductase iron-sulfur protein family.</text>
</comment>
<evidence type="ECO:0000256" key="9">
    <source>
        <dbReference type="ARBA" id="ARBA00023014"/>
    </source>
</evidence>
<dbReference type="Proteomes" id="UP001592582">
    <property type="component" value="Unassembled WGS sequence"/>
</dbReference>
<dbReference type="InterPro" id="IPR012675">
    <property type="entry name" value="Beta-grasp_dom_sf"/>
</dbReference>
<dbReference type="GO" id="GO:0008177">
    <property type="term" value="F:succinate dehydrogenase (quinone) activity"/>
    <property type="evidence" value="ECO:0007669"/>
    <property type="project" value="UniProtKB-EC"/>
</dbReference>
<dbReference type="EMBL" id="JBHEZX010000003">
    <property type="protein sequence ID" value="MFC1409013.1"/>
    <property type="molecule type" value="Genomic_DNA"/>
</dbReference>
<comment type="cofactor">
    <cofactor evidence="11">
        <name>[2Fe-2S] cluster</name>
        <dbReference type="ChEBI" id="CHEBI:190135"/>
    </cofactor>
    <text evidence="11">Binds 1 [2Fe-2S] cluster.</text>
</comment>
<evidence type="ECO:0000256" key="3">
    <source>
        <dbReference type="ARBA" id="ARBA00022485"/>
    </source>
</evidence>
<sequence>MSTPTIESTSAHHSAGLDAAESGKVELITITLRIRRFNPEEHPDAVWVDYQLTVDPKIRVLDAINTVKWEQDGTLTYRRSCAHGVCGSDAMRINGKNRLACKTLIKDVNPAKPITIEPIKGLTVLKDLVVDMDPFFQAYRDVMPFLITKGNEPTRERIQSEEDVQRFEDTTKCILCAACTTSCPVFWNDGQYFGPAAIVNAHRFIFDSRDEGAEQRLEILNDRDGVWRCRTTFNCTDACPRGIEVTKAIQEVKRALVTRRF</sequence>
<name>A0ABV6V5R1_9ACTN</name>
<dbReference type="InterPro" id="IPR036010">
    <property type="entry name" value="2Fe-2S_ferredoxin-like_sf"/>
</dbReference>
<dbReference type="InterPro" id="IPR017900">
    <property type="entry name" value="4Fe4S_Fe_S_CS"/>
</dbReference>
<keyword evidence="3 11" id="KW-0004">4Fe-4S</keyword>
<gene>
    <name evidence="15" type="ORF">ACEZDB_21310</name>
    <name evidence="14" type="ORF">ACEZDG_06930</name>
</gene>
<dbReference type="NCBIfam" id="TIGR00384">
    <property type="entry name" value="dhsB"/>
    <property type="match status" value="1"/>
</dbReference>
<evidence type="ECO:0000313" key="17">
    <source>
        <dbReference type="Proteomes" id="UP001592582"/>
    </source>
</evidence>
<keyword evidence="10 11" id="KW-0003">3Fe-4S</keyword>
<dbReference type="Proteomes" id="UP001592530">
    <property type="component" value="Unassembled WGS sequence"/>
</dbReference>
<evidence type="ECO:0000313" key="15">
    <source>
        <dbReference type="EMBL" id="MFC1433186.1"/>
    </source>
</evidence>
<dbReference type="InterPro" id="IPR017896">
    <property type="entry name" value="4Fe4S_Fe-S-bd"/>
</dbReference>
<feature type="domain" description="2Fe-2S ferredoxin-type" evidence="12">
    <location>
        <begin position="28"/>
        <end position="122"/>
    </location>
</feature>
<keyword evidence="4" id="KW-0816">Tricarboxylic acid cycle</keyword>
<dbReference type="PANTHER" id="PTHR11921:SF29">
    <property type="entry name" value="SUCCINATE DEHYDROGENASE [UBIQUINONE] IRON-SULFUR SUBUNIT, MITOCHONDRIAL"/>
    <property type="match status" value="1"/>
</dbReference>
<dbReference type="InterPro" id="IPR004489">
    <property type="entry name" value="Succ_DH/fum_Rdtase_Fe-S"/>
</dbReference>
<comment type="caution">
    <text evidence="14">The sequence shown here is derived from an EMBL/GenBank/DDBJ whole genome shotgun (WGS) entry which is preliminary data.</text>
</comment>
<evidence type="ECO:0000313" key="14">
    <source>
        <dbReference type="EMBL" id="MFC1409013.1"/>
    </source>
</evidence>
<comment type="pathway">
    <text evidence="1">Carbohydrate metabolism; tricarboxylic acid cycle.</text>
</comment>
<accession>A0ABV6V5R1</accession>
<feature type="domain" description="4Fe-4S ferredoxin-type" evidence="13">
    <location>
        <begin position="163"/>
        <end position="185"/>
    </location>
</feature>
<evidence type="ECO:0000256" key="11">
    <source>
        <dbReference type="RuleBase" id="RU361237"/>
    </source>
</evidence>
<keyword evidence="9 11" id="KW-0411">Iron-sulfur</keyword>
<keyword evidence="7 14" id="KW-0560">Oxidoreductase</keyword>
<evidence type="ECO:0000256" key="2">
    <source>
        <dbReference type="ARBA" id="ARBA00009433"/>
    </source>
</evidence>
<comment type="cofactor">
    <cofactor evidence="11">
        <name>[3Fe-4S] cluster</name>
        <dbReference type="ChEBI" id="CHEBI:21137"/>
    </cofactor>
    <text evidence="11">Binds 1 [3Fe-4S] cluster.</text>
</comment>
<dbReference type="EC" id="1.3.5.1" evidence="11"/>
<dbReference type="SUPFAM" id="SSF54292">
    <property type="entry name" value="2Fe-2S ferredoxin-like"/>
    <property type="match status" value="1"/>
</dbReference>
<dbReference type="NCBIfam" id="NF004616">
    <property type="entry name" value="PRK05950.1"/>
    <property type="match status" value="1"/>
</dbReference>
<keyword evidence="5 11" id="KW-0001">2Fe-2S</keyword>
<dbReference type="InterPro" id="IPR001041">
    <property type="entry name" value="2Fe-2S_ferredoxin-type"/>
</dbReference>
<dbReference type="PANTHER" id="PTHR11921">
    <property type="entry name" value="SUCCINATE DEHYDROGENASE IRON-SULFUR PROTEIN"/>
    <property type="match status" value="1"/>
</dbReference>
<comment type="catalytic activity">
    <reaction evidence="11">
        <text>a quinone + succinate = fumarate + a quinol</text>
        <dbReference type="Rhea" id="RHEA:40523"/>
        <dbReference type="ChEBI" id="CHEBI:24646"/>
        <dbReference type="ChEBI" id="CHEBI:29806"/>
        <dbReference type="ChEBI" id="CHEBI:30031"/>
        <dbReference type="ChEBI" id="CHEBI:132124"/>
        <dbReference type="EC" id="1.3.5.1"/>
    </reaction>
</comment>
<dbReference type="InterPro" id="IPR050573">
    <property type="entry name" value="SDH/FRD_Iron-Sulfur"/>
</dbReference>
<evidence type="ECO:0000313" key="16">
    <source>
        <dbReference type="Proteomes" id="UP001592530"/>
    </source>
</evidence>
<dbReference type="InterPro" id="IPR009051">
    <property type="entry name" value="Helical_ferredxn"/>
</dbReference>
<evidence type="ECO:0000256" key="1">
    <source>
        <dbReference type="ARBA" id="ARBA00005163"/>
    </source>
</evidence>
<keyword evidence="6 11" id="KW-0479">Metal-binding</keyword>
<dbReference type="EMBL" id="JBHEZY010000008">
    <property type="protein sequence ID" value="MFC1433186.1"/>
    <property type="molecule type" value="Genomic_DNA"/>
</dbReference>
<dbReference type="PROSITE" id="PS51085">
    <property type="entry name" value="2FE2S_FER_2"/>
    <property type="match status" value="1"/>
</dbReference>
<comment type="cofactor">
    <cofactor evidence="11">
        <name>[4Fe-4S] cluster</name>
        <dbReference type="ChEBI" id="CHEBI:49883"/>
    </cofactor>
    <text evidence="11">Binds 1 [4Fe-4S] cluster.</text>
</comment>
<keyword evidence="8 11" id="KW-0408">Iron</keyword>
<keyword evidence="17" id="KW-1185">Reference proteome</keyword>
<reference evidence="16 17" key="1">
    <citation type="submission" date="2024-09" db="EMBL/GenBank/DDBJ databases">
        <authorList>
            <person name="Lee S.D."/>
        </authorList>
    </citation>
    <scope>NUCLEOTIDE SEQUENCE [LARGE SCALE GENOMIC DNA]</scope>
    <source>
        <strain evidence="14 17">N1-1</strain>
        <strain evidence="15 16">N1-3</strain>
    </source>
</reference>
<evidence type="ECO:0000256" key="5">
    <source>
        <dbReference type="ARBA" id="ARBA00022714"/>
    </source>
</evidence>
<dbReference type="InterPro" id="IPR025192">
    <property type="entry name" value="Succ_DH/fum_Rdtase_N"/>
</dbReference>
<dbReference type="Gene3D" id="3.10.20.30">
    <property type="match status" value="1"/>
</dbReference>
<dbReference type="RefSeq" id="WP_380503979.1">
    <property type="nucleotide sequence ID" value="NZ_JBHEZX010000003.1"/>
</dbReference>